<dbReference type="Proteomes" id="UP000813385">
    <property type="component" value="Unassembled WGS sequence"/>
</dbReference>
<dbReference type="CDD" id="cd12148">
    <property type="entry name" value="fungal_TF_MHR"/>
    <property type="match status" value="1"/>
</dbReference>
<accession>A0A8K0XA58</accession>
<dbReference type="InterPro" id="IPR053187">
    <property type="entry name" value="Notoamide_regulator"/>
</dbReference>
<evidence type="ECO:0000313" key="4">
    <source>
        <dbReference type="EMBL" id="KAH7376503.1"/>
    </source>
</evidence>
<sequence length="698" mass="78041">MSSFSRRPLLPKPPTDNGTRDNGGQNGQNGPPPLPPPPPHKREMVRVACQACRARKIKCDARRPICSPCITRNRSCEYETEADVDRYTSLKRRHIRLEKDHSELMELFEMIKVRPTRDAQSILNRVGSTQDLGDTLSFVKQGDLLIQTAEESQSPLSPDSSPAVSLLTSLHPLAYPALGPLDECDAGLGERRLTLMQAQPGRHGNTLTQDDIDAARDLSRRHRLVDHQLYKVCASRWTSVTAEDTVVANLVSMYLSWDHATCRIFDEKYFIEQLVSGEEAYCSPLLVNAILAVATLNYKAVVPQRSADLSARFHQEAVRLWHATQAEGGLLLVPVSILLDNWCKAVDDEASGHQYLLRGIQVAKEVGLFDQTSGIRRGSTTSPKTRNGRMIIAWGLFNWQAVDSLVVHRDDRFSQLPGMTITGDVGESAAEWDSFPLIRRPLLLDRHLALQTLSALCIVLHQHLDLRARVERADKADRPAYLEDAKGIFVNLLDWADNLPPSMARSAECLPLVIDMHMYFHTAVVDLFEPFRRGEAGSSGLAHELSDASFSQLRRLLYIQRYRFGGPPQSSTTLHPIRVLTIDLLERISQVDGQSEDEETEFYVILCIDALMRLSACFPVTKTILRGVVEGADMVGMCLPEEVLAMFRGVGEAYFRRPTAVSETGSDQSPMELDTAVADPSEAVMEWLEEAAWRLKLR</sequence>
<dbReference type="InterPro" id="IPR001138">
    <property type="entry name" value="Zn2Cys6_DnaBD"/>
</dbReference>
<feature type="domain" description="Zn(2)-C6 fungal-type" evidence="3">
    <location>
        <begin position="48"/>
        <end position="78"/>
    </location>
</feature>
<keyword evidence="1" id="KW-0539">Nucleus</keyword>
<evidence type="ECO:0000259" key="3">
    <source>
        <dbReference type="PROSITE" id="PS50048"/>
    </source>
</evidence>
<comment type="caution">
    <text evidence="4">The sequence shown here is derived from an EMBL/GenBank/DDBJ whole genome shotgun (WGS) entry which is preliminary data.</text>
</comment>
<dbReference type="InterPro" id="IPR036864">
    <property type="entry name" value="Zn2-C6_fun-type_DNA-bd_sf"/>
</dbReference>
<dbReference type="PROSITE" id="PS00463">
    <property type="entry name" value="ZN2_CY6_FUNGAL_1"/>
    <property type="match status" value="1"/>
</dbReference>
<dbReference type="GO" id="GO:0000981">
    <property type="term" value="F:DNA-binding transcription factor activity, RNA polymerase II-specific"/>
    <property type="evidence" value="ECO:0007669"/>
    <property type="project" value="InterPro"/>
</dbReference>
<dbReference type="SUPFAM" id="SSF57701">
    <property type="entry name" value="Zn2/Cys6 DNA-binding domain"/>
    <property type="match status" value="1"/>
</dbReference>
<dbReference type="Gene3D" id="4.10.240.10">
    <property type="entry name" value="Zn(2)-C6 fungal-type DNA-binding domain"/>
    <property type="match status" value="1"/>
</dbReference>
<gene>
    <name evidence="4" type="ORF">B0T11DRAFT_314804</name>
</gene>
<dbReference type="PANTHER" id="PTHR47256">
    <property type="entry name" value="ZN(II)2CYS6 TRANSCRIPTION FACTOR (EUROFUNG)-RELATED"/>
    <property type="match status" value="1"/>
</dbReference>
<name>A0A8K0XA58_9PEZI</name>
<feature type="region of interest" description="Disordered" evidence="2">
    <location>
        <begin position="1"/>
        <end position="42"/>
    </location>
</feature>
<dbReference type="Pfam" id="PF00172">
    <property type="entry name" value="Zn_clus"/>
    <property type="match status" value="1"/>
</dbReference>
<protein>
    <recommendedName>
        <fullName evidence="3">Zn(2)-C6 fungal-type domain-containing protein</fullName>
    </recommendedName>
</protein>
<dbReference type="PROSITE" id="PS50048">
    <property type="entry name" value="ZN2_CY6_FUNGAL_2"/>
    <property type="match status" value="1"/>
</dbReference>
<dbReference type="AlphaFoldDB" id="A0A8K0XA58"/>
<dbReference type="CDD" id="cd00067">
    <property type="entry name" value="GAL4"/>
    <property type="match status" value="1"/>
</dbReference>
<dbReference type="EMBL" id="JAGPXD010000001">
    <property type="protein sequence ID" value="KAH7376503.1"/>
    <property type="molecule type" value="Genomic_DNA"/>
</dbReference>
<organism evidence="4 5">
    <name type="scientific">Plectosphaerella cucumerina</name>
    <dbReference type="NCBI Taxonomy" id="40658"/>
    <lineage>
        <taxon>Eukaryota</taxon>
        <taxon>Fungi</taxon>
        <taxon>Dikarya</taxon>
        <taxon>Ascomycota</taxon>
        <taxon>Pezizomycotina</taxon>
        <taxon>Sordariomycetes</taxon>
        <taxon>Hypocreomycetidae</taxon>
        <taxon>Glomerellales</taxon>
        <taxon>Plectosphaerellaceae</taxon>
        <taxon>Plectosphaerella</taxon>
    </lineage>
</organism>
<evidence type="ECO:0000256" key="2">
    <source>
        <dbReference type="SAM" id="MobiDB-lite"/>
    </source>
</evidence>
<dbReference type="PANTHER" id="PTHR47256:SF1">
    <property type="entry name" value="ZN(II)2CYS6 TRANSCRIPTION FACTOR (EUROFUNG)"/>
    <property type="match status" value="1"/>
</dbReference>
<evidence type="ECO:0000256" key="1">
    <source>
        <dbReference type="ARBA" id="ARBA00023242"/>
    </source>
</evidence>
<evidence type="ECO:0000313" key="5">
    <source>
        <dbReference type="Proteomes" id="UP000813385"/>
    </source>
</evidence>
<keyword evidence="5" id="KW-1185">Reference proteome</keyword>
<dbReference type="GO" id="GO:0008270">
    <property type="term" value="F:zinc ion binding"/>
    <property type="evidence" value="ECO:0007669"/>
    <property type="project" value="InterPro"/>
</dbReference>
<proteinExistence type="predicted"/>
<dbReference type="SMART" id="SM00066">
    <property type="entry name" value="GAL4"/>
    <property type="match status" value="1"/>
</dbReference>
<dbReference type="OrthoDB" id="2123952at2759"/>
<reference evidence="4" key="1">
    <citation type="journal article" date="2021" name="Nat. Commun.">
        <title>Genetic determinants of endophytism in the Arabidopsis root mycobiome.</title>
        <authorList>
            <person name="Mesny F."/>
            <person name="Miyauchi S."/>
            <person name="Thiergart T."/>
            <person name="Pickel B."/>
            <person name="Atanasova L."/>
            <person name="Karlsson M."/>
            <person name="Huettel B."/>
            <person name="Barry K.W."/>
            <person name="Haridas S."/>
            <person name="Chen C."/>
            <person name="Bauer D."/>
            <person name="Andreopoulos W."/>
            <person name="Pangilinan J."/>
            <person name="LaButti K."/>
            <person name="Riley R."/>
            <person name="Lipzen A."/>
            <person name="Clum A."/>
            <person name="Drula E."/>
            <person name="Henrissat B."/>
            <person name="Kohler A."/>
            <person name="Grigoriev I.V."/>
            <person name="Martin F.M."/>
            <person name="Hacquard S."/>
        </authorList>
    </citation>
    <scope>NUCLEOTIDE SEQUENCE</scope>
    <source>
        <strain evidence="4">MPI-CAGE-AT-0016</strain>
    </source>
</reference>